<feature type="domain" description="Bacterial Ig-like" evidence="3">
    <location>
        <begin position="220"/>
        <end position="322"/>
    </location>
</feature>
<evidence type="ECO:0000256" key="2">
    <source>
        <dbReference type="SAM" id="MobiDB-lite"/>
    </source>
</evidence>
<dbReference type="RefSeq" id="WP_011812651.1">
    <property type="nucleotide sequence ID" value="NC_008786.1"/>
</dbReference>
<dbReference type="STRING" id="391735.Veis_4987"/>
<evidence type="ECO:0000313" key="4">
    <source>
        <dbReference type="EMBL" id="ABM60673.1"/>
    </source>
</evidence>
<dbReference type="HOGENOM" id="CLU_345103_0_0_4"/>
<dbReference type="KEGG" id="vei:Veis_4987"/>
<name>A1WSR6_VEREI</name>
<feature type="domain" description="Bacterial Ig-like" evidence="3">
    <location>
        <begin position="339"/>
        <end position="428"/>
    </location>
</feature>
<evidence type="ECO:0000256" key="1">
    <source>
        <dbReference type="ARBA" id="ARBA00022729"/>
    </source>
</evidence>
<dbReference type="Gene3D" id="2.60.40.1220">
    <property type="match status" value="2"/>
</dbReference>
<dbReference type="InterPro" id="IPR053784">
    <property type="entry name" value="Choice_anch_U_dom"/>
</dbReference>
<dbReference type="NCBIfam" id="TIGR02059">
    <property type="entry name" value="swm_rep_I"/>
    <property type="match status" value="1"/>
</dbReference>
<protein>
    <submittedName>
        <fullName evidence="4">Outer membrane protein</fullName>
    </submittedName>
</protein>
<keyword evidence="5" id="KW-1185">Reference proteome</keyword>
<feature type="region of interest" description="Disordered" evidence="2">
    <location>
        <begin position="551"/>
        <end position="611"/>
    </location>
</feature>
<dbReference type="Proteomes" id="UP000000374">
    <property type="component" value="Chromosome"/>
</dbReference>
<dbReference type="eggNOG" id="COG2373">
    <property type="taxonomic scope" value="Bacteria"/>
</dbReference>
<dbReference type="Pfam" id="PF13753">
    <property type="entry name" value="SWM_repeat"/>
    <property type="match status" value="1"/>
</dbReference>
<dbReference type="EMBL" id="CP000542">
    <property type="protein sequence ID" value="ABM60673.1"/>
    <property type="molecule type" value="Genomic_DNA"/>
</dbReference>
<evidence type="ECO:0000313" key="5">
    <source>
        <dbReference type="Proteomes" id="UP000000374"/>
    </source>
</evidence>
<dbReference type="OrthoDB" id="6091599at2"/>
<dbReference type="NCBIfam" id="NF041766">
    <property type="entry name" value="choice_anch_U"/>
    <property type="match status" value="1"/>
</dbReference>
<dbReference type="Pfam" id="PF19078">
    <property type="entry name" value="Big_12"/>
    <property type="match status" value="3"/>
</dbReference>
<dbReference type="AlphaFoldDB" id="A1WSR6"/>
<dbReference type="PANTHER" id="PTHR34677:SF3">
    <property type="entry name" value="BACTERIAL IG-LIKE DOMAIN-CONTAINING PROTEIN"/>
    <property type="match status" value="1"/>
</dbReference>
<gene>
    <name evidence="4" type="ordered locus">Veis_4987</name>
</gene>
<proteinExistence type="predicted"/>
<dbReference type="InterPro" id="IPR011801">
    <property type="entry name" value="Swm_rep_I_cyn"/>
</dbReference>
<dbReference type="InterPro" id="IPR014755">
    <property type="entry name" value="Cu-Rt/internalin_Ig-like"/>
</dbReference>
<reference evidence="5" key="1">
    <citation type="submission" date="2006-12" db="EMBL/GenBank/DDBJ databases">
        <title>Complete sequence of chromosome 1 of Verminephrobacter eiseniae EF01-2.</title>
        <authorList>
            <person name="Copeland A."/>
            <person name="Lucas S."/>
            <person name="Lapidus A."/>
            <person name="Barry K."/>
            <person name="Detter J.C."/>
            <person name="Glavina del Rio T."/>
            <person name="Dalin E."/>
            <person name="Tice H."/>
            <person name="Pitluck S."/>
            <person name="Chertkov O."/>
            <person name="Brettin T."/>
            <person name="Bruce D."/>
            <person name="Han C."/>
            <person name="Tapia R."/>
            <person name="Gilna P."/>
            <person name="Schmutz J."/>
            <person name="Larimer F."/>
            <person name="Land M."/>
            <person name="Hauser L."/>
            <person name="Kyrpides N."/>
            <person name="Kim E."/>
            <person name="Stahl D."/>
            <person name="Richardson P."/>
        </authorList>
    </citation>
    <scope>NUCLEOTIDE SEQUENCE [LARGE SCALE GENOMIC DNA]</scope>
    <source>
        <strain evidence="5">EF01-2</strain>
    </source>
</reference>
<dbReference type="InterPro" id="IPR044048">
    <property type="entry name" value="Big_12"/>
</dbReference>
<organism evidence="4 5">
    <name type="scientific">Verminephrobacter eiseniae (strain EF01-2)</name>
    <dbReference type="NCBI Taxonomy" id="391735"/>
    <lineage>
        <taxon>Bacteria</taxon>
        <taxon>Pseudomonadati</taxon>
        <taxon>Pseudomonadota</taxon>
        <taxon>Betaproteobacteria</taxon>
        <taxon>Burkholderiales</taxon>
        <taxon>Comamonadaceae</taxon>
        <taxon>Verminephrobacter</taxon>
    </lineage>
</organism>
<sequence length="763" mass="79578">MAHSIYMNDSALKAGETARVTVFIDNTYNPVLRCTGVHLRLDGLDFSQAPGTVEYVTSATLAGGTNYYFDLTPTPNTQNAGGTIRMSIPAAGDRPASNLIKTYTADTQRPTLASTYRLSPDCDLSAGDTATITFSFSEPVTGLIIDDLTIPTGKGTLSDLRTTDGGTNWTIDLRAPATLPANTPEDVQITVNMDGITDAAGNAGTGSATLATYSLGNKPPSIVSVVGPSSIVLEDTDVTITFTFSEAVTGFTLANINLDNSSASPYITFSPKAPVSADGGRTWTITYHASPHVAGDSTNTVSIRNLDGVRDLAGNAAVPNSSASTDNYEVDAVDPHPTSATFDKARLTAGETATVTVTFNESVSDFTEAAIQIANGSVSDLTPVAGSDNRIWTATFTPTADLARTSSEISIELDGLRDRAGNVNSGIQPFYDSTIAIDTKVFAVNDATVNGRQLVLRYSDETALDPDQAHNAPNDAFVVLVDGVRNDVAGVAVDAAAKTITLTLVNAVRGGQRVSVAYNDPSTGNDLQAVQEAGTGTTSGHDAASFAARSVTNLSPDRIDDDTSTPDSDHDSVPNVQEDQAPGLLRPDGSAGPDGDGNGDDVQDSQQAAVASTRDLTLVAGSQDGKLIPDSNARISEMAFNEPPANQPKGMETPIGLTQFKVDLTEGHSTESFSLYVDQALGVNGFWVKDSAGTWVNLASEPYGGKVASEGGRTRLDFQIEDGGQYDADGQADGNITALGAAAKMPLSIVGQAPQVESHGFWY</sequence>
<evidence type="ECO:0000259" key="3">
    <source>
        <dbReference type="Pfam" id="PF19078"/>
    </source>
</evidence>
<feature type="domain" description="Bacterial Ig-like" evidence="3">
    <location>
        <begin position="106"/>
        <end position="214"/>
    </location>
</feature>
<dbReference type="InterPro" id="IPR028059">
    <property type="entry name" value="SWM_rpt"/>
</dbReference>
<accession>A1WSR6</accession>
<dbReference type="GeneID" id="76463243"/>
<dbReference type="PANTHER" id="PTHR34677">
    <property type="match status" value="1"/>
</dbReference>
<keyword evidence="1" id="KW-0732">Signal</keyword>